<dbReference type="InterPro" id="IPR009161">
    <property type="entry name" value="6-Pfructokinase_euk"/>
</dbReference>
<dbReference type="GO" id="GO:0061621">
    <property type="term" value="P:canonical glycolysis"/>
    <property type="evidence" value="ECO:0007669"/>
    <property type="project" value="TreeGrafter"/>
</dbReference>
<dbReference type="GO" id="GO:0070095">
    <property type="term" value="F:fructose-6-phosphate binding"/>
    <property type="evidence" value="ECO:0007669"/>
    <property type="project" value="TreeGrafter"/>
</dbReference>
<feature type="binding site" description="in other chain" evidence="14">
    <location>
        <position position="960"/>
    </location>
    <ligand>
        <name>beta-D-fructose 2,6-bisphosphate</name>
        <dbReference type="ChEBI" id="CHEBI:58579"/>
        <note>allosteric activator; ligand shared between dimeric partners</note>
    </ligand>
</feature>
<evidence type="ECO:0000256" key="2">
    <source>
        <dbReference type="ARBA" id="ARBA00004496"/>
    </source>
</evidence>
<reference evidence="17 18" key="1">
    <citation type="journal article" date="2018" name="MBio">
        <title>Comparative Genomics Reveals the Core Gene Toolbox for the Fungus-Insect Symbiosis.</title>
        <authorList>
            <person name="Wang Y."/>
            <person name="Stata M."/>
            <person name="Wang W."/>
            <person name="Stajich J.E."/>
            <person name="White M.M."/>
            <person name="Moncalvo J.M."/>
        </authorList>
    </citation>
    <scope>NUCLEOTIDE SEQUENCE [LARGE SCALE GENOMIC DNA]</scope>
    <source>
        <strain evidence="17 18">AUS-126-30</strain>
    </source>
</reference>
<feature type="region of interest" description="C-terminal regulatory PFK domain 2" evidence="14">
    <location>
        <begin position="608"/>
        <end position="1021"/>
    </location>
</feature>
<evidence type="ECO:0000256" key="11">
    <source>
        <dbReference type="ARBA" id="ARBA00022842"/>
    </source>
</evidence>
<evidence type="ECO:0000256" key="12">
    <source>
        <dbReference type="ARBA" id="ARBA00023152"/>
    </source>
</evidence>
<feature type="binding site" evidence="14">
    <location>
        <position position="402"/>
    </location>
    <ligand>
        <name>substrate</name>
        <note>ligand shared between dimeric partners</note>
    </ligand>
</feature>
<dbReference type="InterPro" id="IPR000023">
    <property type="entry name" value="Phosphofructokinase_dom"/>
</dbReference>
<feature type="binding site" description="in other chain" evidence="14">
    <location>
        <begin position="870"/>
        <end position="873"/>
    </location>
    <ligand>
        <name>beta-D-fructose 2,6-bisphosphate</name>
        <dbReference type="ChEBI" id="CHEBI:58579"/>
        <note>allosteric activator; ligand shared between dimeric partners</note>
    </ligand>
</feature>
<keyword evidence="11 14" id="KW-0460">Magnesium</keyword>
<dbReference type="GO" id="GO:0006002">
    <property type="term" value="P:fructose 6-phosphate metabolic process"/>
    <property type="evidence" value="ECO:0007669"/>
    <property type="project" value="InterPro"/>
</dbReference>
<dbReference type="Gene3D" id="3.40.50.450">
    <property type="match status" value="2"/>
</dbReference>
<keyword evidence="7 14" id="KW-0479">Metal-binding</keyword>
<dbReference type="PANTHER" id="PTHR13697">
    <property type="entry name" value="PHOSPHOFRUCTOKINASE"/>
    <property type="match status" value="1"/>
</dbReference>
<feature type="region of interest" description="N-terminal catalytic PFK domain 1" evidence="14">
    <location>
        <begin position="1"/>
        <end position="592"/>
    </location>
</feature>
<comment type="caution">
    <text evidence="14">Lacks conserved residue(s) required for the propagation of feature annotation.</text>
</comment>
<feature type="binding site" description="in other chain" evidence="14">
    <location>
        <begin position="734"/>
        <end position="738"/>
    </location>
    <ligand>
        <name>beta-D-fructose 2,6-bisphosphate</name>
        <dbReference type="ChEBI" id="CHEBI:58579"/>
        <note>allosteric activator; ligand shared between dimeric partners</note>
    </ligand>
</feature>
<keyword evidence="12 14" id="KW-0324">Glycolysis</keyword>
<comment type="subcellular location">
    <subcellularLocation>
        <location evidence="2 14">Cytoplasm</location>
    </subcellularLocation>
</comment>
<evidence type="ECO:0000256" key="10">
    <source>
        <dbReference type="ARBA" id="ARBA00022840"/>
    </source>
</evidence>
<keyword evidence="5 14" id="KW-0021">Allosteric enzyme</keyword>
<dbReference type="UniPathway" id="UPA00109">
    <property type="reaction ID" value="UER00182"/>
</dbReference>
<accession>A0A2U1J2V3</accession>
<dbReference type="FunFam" id="3.40.50.460:FF:000007">
    <property type="entry name" value="ATP-dependent 6-phosphofructokinase"/>
    <property type="match status" value="1"/>
</dbReference>
<comment type="catalytic activity">
    <reaction evidence="13 14 15">
        <text>beta-D-fructose 6-phosphate + ATP = beta-D-fructose 1,6-bisphosphate + ADP + H(+)</text>
        <dbReference type="Rhea" id="RHEA:16109"/>
        <dbReference type="ChEBI" id="CHEBI:15378"/>
        <dbReference type="ChEBI" id="CHEBI:30616"/>
        <dbReference type="ChEBI" id="CHEBI:32966"/>
        <dbReference type="ChEBI" id="CHEBI:57634"/>
        <dbReference type="ChEBI" id="CHEBI:456216"/>
        <dbReference type="EC" id="2.7.1.11"/>
    </reaction>
</comment>
<evidence type="ECO:0000256" key="14">
    <source>
        <dbReference type="HAMAP-Rule" id="MF_03184"/>
    </source>
</evidence>
<evidence type="ECO:0000256" key="9">
    <source>
        <dbReference type="ARBA" id="ARBA00022777"/>
    </source>
</evidence>
<dbReference type="EC" id="2.7.1.11" evidence="14"/>
<dbReference type="GO" id="GO:0003872">
    <property type="term" value="F:6-phosphofructokinase activity"/>
    <property type="evidence" value="ECO:0007669"/>
    <property type="project" value="UniProtKB-UniRule"/>
</dbReference>
<comment type="activity regulation">
    <text evidence="14">Allosterically activated by ADP, AMP, or fructose 2,6-bisphosphate, and allosterically inhibited by ATP or citrate.</text>
</comment>
<dbReference type="SUPFAM" id="SSF53784">
    <property type="entry name" value="Phosphofructokinase"/>
    <property type="match status" value="2"/>
</dbReference>
<feature type="binding site" evidence="14">
    <location>
        <position position="772"/>
    </location>
    <ligand>
        <name>beta-D-fructose 2,6-bisphosphate</name>
        <dbReference type="ChEBI" id="CHEBI:58579"/>
        <note>allosteric activator; ligand shared between dimeric partners</note>
    </ligand>
</feature>
<evidence type="ECO:0000256" key="8">
    <source>
        <dbReference type="ARBA" id="ARBA00022741"/>
    </source>
</evidence>
<evidence type="ECO:0000256" key="1">
    <source>
        <dbReference type="ARBA" id="ARBA00001946"/>
    </source>
</evidence>
<dbReference type="Gene3D" id="3.40.50.460">
    <property type="entry name" value="Phosphofructokinase domain"/>
    <property type="match status" value="2"/>
</dbReference>
<feature type="binding site" description="in other chain" evidence="14">
    <location>
        <position position="677"/>
    </location>
    <ligand>
        <name>beta-D-fructose 2,6-bisphosphate</name>
        <dbReference type="ChEBI" id="CHEBI:58579"/>
        <note>allosteric activator; ligand shared between dimeric partners</note>
    </ligand>
</feature>
<evidence type="ECO:0000256" key="5">
    <source>
        <dbReference type="ARBA" id="ARBA00022533"/>
    </source>
</evidence>
<dbReference type="GO" id="GO:0030388">
    <property type="term" value="P:fructose 1,6-bisphosphate metabolic process"/>
    <property type="evidence" value="ECO:0007669"/>
    <property type="project" value="TreeGrafter"/>
</dbReference>
<dbReference type="PIRSF" id="PIRSF000533">
    <property type="entry name" value="ATP_PFK_euk"/>
    <property type="match status" value="1"/>
</dbReference>
<comment type="caution">
    <text evidence="17">The sequence shown here is derived from an EMBL/GenBank/DDBJ whole genome shotgun (WGS) entry which is preliminary data.</text>
</comment>
<feature type="binding site" description="in other chain" evidence="14">
    <location>
        <begin position="409"/>
        <end position="411"/>
    </location>
    <ligand>
        <name>substrate</name>
        <note>ligand shared between dimeric partners</note>
    </ligand>
</feature>
<feature type="binding site" description="in other chain" evidence="14">
    <location>
        <position position="838"/>
    </location>
    <ligand>
        <name>beta-D-fructose 2,6-bisphosphate</name>
        <dbReference type="ChEBI" id="CHEBI:58579"/>
        <note>allosteric activator; ligand shared between dimeric partners</note>
    </ligand>
</feature>
<feature type="binding site" evidence="14">
    <location>
        <position position="320"/>
    </location>
    <ligand>
        <name>Mg(2+)</name>
        <dbReference type="ChEBI" id="CHEBI:18420"/>
        <note>catalytic</note>
    </ligand>
</feature>
<dbReference type="Proteomes" id="UP000245591">
    <property type="component" value="Unassembled WGS sequence"/>
</dbReference>
<feature type="binding site" evidence="14">
    <location>
        <position position="226"/>
    </location>
    <ligand>
        <name>ATP</name>
        <dbReference type="ChEBI" id="CHEBI:30616"/>
    </ligand>
</feature>
<keyword evidence="9 14" id="KW-0418">Kinase</keyword>
<protein>
    <recommendedName>
        <fullName evidence="14">ATP-dependent 6-phosphofructokinase</fullName>
        <shortName evidence="14">ATP-PFK</shortName>
        <shortName evidence="14">Phosphofructokinase</shortName>
        <ecNumber evidence="14">2.7.1.11</ecNumber>
    </recommendedName>
    <alternativeName>
        <fullName evidence="14">Phosphohexokinase</fullName>
    </alternativeName>
</protein>
<sequence>MSTSHSRRESETFMFQKFSLSSRDTTFANFAIETPNIELYQDTIRFYLMLDFEIVKEAEHKEPLFELGCGKPIVKESYLELFSNFTNSSITARIVLIDTQPDALSPEITPKPLLTPIPELSITIFLSKIEALHESLQEKGIPHELHENSLENKIRLVTRDPMGNKVYVTPDRQKYSAPFSDLLDTKIKKLEEPRSRNSVASFQKTSISNFDFRSPVKRIGILTSGGDSQGMNAAVRAVVRMAIFRGCEPFLIHEGYNGLIKGKDMISKASWEDVSGFLTTGGTVIGTARCTEFREYEGRQIAALNLIKTGISALVVIGGDGSLTGADNLRAEWPNHIADLLKKDLITKQMATDFSCLMIVGMVGSIDNDLATTDLTIGAVSALTRICEAVDALQCTASSHHRAFVVEVMGRSCGWLALSAAICTGADYVFIPEDPPNSSTWEKKLCTELKNRRDAGKKTSLVIVAEGAVDSELNPIKSEHIKDILTTRLNYDTRVTILGHVQRGGSPSFYDRYLGTVQGAEAIEAILKADASTPSLVIGILENKITAQPLKEAIKLTKQVANEIKNKNFSRALELRSTSFLNQLKSYKEVAAFHHADFGKVPENKRLNIAIIHVGAPAGGINLATRSAVRLCVNRGHTPMLVYNGFPGLMRGEISIADWMQVDGWTVDGGSKLGTNRDQPDLGMGSVAYQMQKHNINGLIIIGGFEAYTALISLYENRKSYPAFCIPMVLIPATVSNNVPGTEISLGSDTAINFITSACDNIKLSASSNRKRVFIIEVQGGRTGYLAVMGGLAGGASCIYIPEEKISLNTLINDINFLKNRYKIEWGQSQGRIALYNETSSKTYSLDVLARIYQGESESLFDARTSILGHLQQGGTPSPLDRIHGSGFAVEAINWIQEKCWESMISESNVDQKMDGLRRGYLQKVYTNSKETAAVVGSISSDIKFSCVEHLINHTDFENRKSKNLWWLFTRDLIDILSGNNNQVGIHRSIHYEPSAVYLSKEDLESYYVNLGKISKLTSLE</sequence>
<feature type="active site" description="Proton acceptor" evidence="14">
    <location>
        <position position="367"/>
    </location>
</feature>
<dbReference type="GO" id="GO:0016208">
    <property type="term" value="F:AMP binding"/>
    <property type="evidence" value="ECO:0007669"/>
    <property type="project" value="TreeGrafter"/>
</dbReference>
<feature type="binding site" evidence="14">
    <location>
        <begin position="319"/>
        <end position="322"/>
    </location>
    <ligand>
        <name>ATP</name>
        <dbReference type="ChEBI" id="CHEBI:30616"/>
    </ligand>
</feature>
<comment type="similarity">
    <text evidence="15">Belongs to the phosphofructokinase type A (PFKA) family. ATP-dependent PFK group I subfamily. Eukaryotic two domain clade "E" sub-subfamily.</text>
</comment>
<evidence type="ECO:0000256" key="7">
    <source>
        <dbReference type="ARBA" id="ARBA00022723"/>
    </source>
</evidence>
<evidence type="ECO:0000259" key="16">
    <source>
        <dbReference type="Pfam" id="PF00365"/>
    </source>
</evidence>
<evidence type="ECO:0000256" key="15">
    <source>
        <dbReference type="PIRNR" id="PIRNR000533"/>
    </source>
</evidence>
<organism evidence="17 18">
    <name type="scientific">Smittium angustum</name>
    <dbReference type="NCBI Taxonomy" id="133377"/>
    <lineage>
        <taxon>Eukaryota</taxon>
        <taxon>Fungi</taxon>
        <taxon>Fungi incertae sedis</taxon>
        <taxon>Zoopagomycota</taxon>
        <taxon>Kickxellomycotina</taxon>
        <taxon>Harpellomycetes</taxon>
        <taxon>Harpellales</taxon>
        <taxon>Legeriomycetaceae</taxon>
        <taxon>Smittium</taxon>
    </lineage>
</organism>
<comment type="subunit">
    <text evidence="14">Homotetramer.</text>
</comment>
<keyword evidence="10 14" id="KW-0067">ATP-binding</keyword>
<comment type="similarity">
    <text evidence="14">Belongs to the phosphofructokinase type A (PFKA) family. ATP-dependent PFK group I subfamily. Eukaryotic two domain clade 'E' sub-subfamily.</text>
</comment>
<feature type="binding site" evidence="14">
    <location>
        <position position="494"/>
    </location>
    <ligand>
        <name>substrate</name>
        <note>ligand shared between dimeric partners</note>
    </ligand>
</feature>
<feature type="binding site" description="in other chain" evidence="14">
    <location>
        <begin position="779"/>
        <end position="781"/>
    </location>
    <ligand>
        <name>beta-D-fructose 2,6-bisphosphate</name>
        <dbReference type="ChEBI" id="CHEBI:58579"/>
        <note>allosteric activator; ligand shared between dimeric partners</note>
    </ligand>
</feature>
<dbReference type="InterPro" id="IPR035966">
    <property type="entry name" value="PKF_sf"/>
</dbReference>
<dbReference type="GO" id="GO:0005945">
    <property type="term" value="C:6-phosphofructokinase complex"/>
    <property type="evidence" value="ECO:0007669"/>
    <property type="project" value="TreeGrafter"/>
</dbReference>
<dbReference type="InterPro" id="IPR015912">
    <property type="entry name" value="Phosphofructokinase_CS"/>
</dbReference>
<feature type="binding site" description="in other chain" evidence="14">
    <location>
        <begin position="365"/>
        <end position="367"/>
    </location>
    <ligand>
        <name>substrate</name>
        <note>ligand shared between dimeric partners</note>
    </ligand>
</feature>
<dbReference type="GO" id="GO:0005524">
    <property type="term" value="F:ATP binding"/>
    <property type="evidence" value="ECO:0007669"/>
    <property type="project" value="UniProtKB-KW"/>
</dbReference>
<evidence type="ECO:0000313" key="17">
    <source>
        <dbReference type="EMBL" id="PVZ99411.1"/>
    </source>
</evidence>
<feature type="binding site" evidence="14">
    <location>
        <position position="864"/>
    </location>
    <ligand>
        <name>beta-D-fructose 2,6-bisphosphate</name>
        <dbReference type="ChEBI" id="CHEBI:58579"/>
        <note>allosteric activator; ligand shared between dimeric partners</note>
    </ligand>
</feature>
<comment type="function">
    <text evidence="14">Catalyzes the phosphorylation of D-fructose 6-phosphate to fructose 1,6-bisphosphate by ATP, the first committing step of glycolysis.</text>
</comment>
<feature type="binding site" evidence="14">
    <location>
        <begin position="289"/>
        <end position="290"/>
    </location>
    <ligand>
        <name>ATP</name>
        <dbReference type="ChEBI" id="CHEBI:30616"/>
    </ligand>
</feature>
<dbReference type="Pfam" id="PF00365">
    <property type="entry name" value="PFK"/>
    <property type="match status" value="2"/>
</dbReference>
<dbReference type="FunFam" id="3.40.50.460:FF:000008">
    <property type="entry name" value="ATP-dependent 6-phosphofructokinase"/>
    <property type="match status" value="1"/>
</dbReference>
<dbReference type="GO" id="GO:0046872">
    <property type="term" value="F:metal ion binding"/>
    <property type="evidence" value="ECO:0007669"/>
    <property type="project" value="UniProtKB-KW"/>
</dbReference>
<evidence type="ECO:0000256" key="13">
    <source>
        <dbReference type="ARBA" id="ARBA00048070"/>
    </source>
</evidence>
<dbReference type="InterPro" id="IPR022953">
    <property type="entry name" value="ATP_PFK"/>
</dbReference>
<feature type="domain" description="Phosphofructokinase" evidence="16">
    <location>
        <begin position="608"/>
        <end position="896"/>
    </location>
</feature>
<dbReference type="EMBL" id="MBFU01000435">
    <property type="protein sequence ID" value="PVZ99411.1"/>
    <property type="molecule type" value="Genomic_DNA"/>
</dbReference>
<keyword evidence="8 14" id="KW-0547">Nucleotide-binding</keyword>
<comment type="pathway">
    <text evidence="3 14 15">Carbohydrate degradation; glycolysis; D-glyceraldehyde 3-phosphate and glycerone phosphate from D-glucose: step 3/4.</text>
</comment>
<comment type="cofactor">
    <cofactor evidence="1 14">
        <name>Mg(2+)</name>
        <dbReference type="ChEBI" id="CHEBI:18420"/>
    </cofactor>
</comment>
<feature type="binding site" description="in other chain" evidence="14">
    <location>
        <begin position="500"/>
        <end position="503"/>
    </location>
    <ligand>
        <name>substrate</name>
        <note>ligand shared between dimeric partners</note>
    </ligand>
</feature>
<keyword evidence="18" id="KW-1185">Reference proteome</keyword>
<keyword evidence="6 14" id="KW-0808">Transferase</keyword>
<feature type="binding site" description="in other chain" evidence="14">
    <location>
        <position position="466"/>
    </location>
    <ligand>
        <name>substrate</name>
        <note>ligand shared between dimeric partners</note>
    </ligand>
</feature>
<dbReference type="AlphaFoldDB" id="A0A2U1J2V3"/>
<gene>
    <name evidence="17" type="ORF">BB558_004575</name>
</gene>
<proteinExistence type="inferred from homology"/>
<keyword evidence="4 14" id="KW-0963">Cytoplasm</keyword>
<dbReference type="PROSITE" id="PS00433">
    <property type="entry name" value="PHOSPHOFRUCTOKINASE"/>
    <property type="match status" value="2"/>
</dbReference>
<dbReference type="PANTHER" id="PTHR13697:SF4">
    <property type="entry name" value="ATP-DEPENDENT 6-PHOSPHOFRUCTOKINASE"/>
    <property type="match status" value="1"/>
</dbReference>
<dbReference type="PRINTS" id="PR00476">
    <property type="entry name" value="PHFRCTKINASE"/>
</dbReference>
<dbReference type="GO" id="GO:0042802">
    <property type="term" value="F:identical protein binding"/>
    <property type="evidence" value="ECO:0007669"/>
    <property type="project" value="TreeGrafter"/>
</dbReference>
<evidence type="ECO:0000313" key="18">
    <source>
        <dbReference type="Proteomes" id="UP000245591"/>
    </source>
</evidence>
<dbReference type="GO" id="GO:0048029">
    <property type="term" value="F:monosaccharide binding"/>
    <property type="evidence" value="ECO:0007669"/>
    <property type="project" value="TreeGrafter"/>
</dbReference>
<evidence type="ECO:0000256" key="3">
    <source>
        <dbReference type="ARBA" id="ARBA00004679"/>
    </source>
</evidence>
<dbReference type="GO" id="GO:0005739">
    <property type="term" value="C:mitochondrion"/>
    <property type="evidence" value="ECO:0007669"/>
    <property type="project" value="TreeGrafter"/>
</dbReference>
<name>A0A2U1J2V3_SMIAN</name>
<dbReference type="NCBIfam" id="TIGR02478">
    <property type="entry name" value="6PF1K_euk"/>
    <property type="match status" value="1"/>
</dbReference>
<feature type="domain" description="Phosphofructokinase" evidence="16">
    <location>
        <begin position="218"/>
        <end position="526"/>
    </location>
</feature>
<evidence type="ECO:0000256" key="6">
    <source>
        <dbReference type="ARBA" id="ARBA00022679"/>
    </source>
</evidence>
<dbReference type="HAMAP" id="MF_03184">
    <property type="entry name" value="Phosphofructokinase_I_E"/>
    <property type="match status" value="1"/>
</dbReference>
<evidence type="ECO:0000256" key="4">
    <source>
        <dbReference type="ARBA" id="ARBA00022490"/>
    </source>
</evidence>